<gene>
    <name evidence="1" type="ORF">PORY_002783</name>
</gene>
<evidence type="ECO:0000313" key="1">
    <source>
        <dbReference type="EMBL" id="KAG4303820.1"/>
    </source>
</evidence>
<comment type="caution">
    <text evidence="1">The sequence shown here is derived from an EMBL/GenBank/DDBJ whole genome shotgun (WGS) entry which is preliminary data.</text>
</comment>
<sequence>MHLHIKSIFVTVAMFFVMIQGAAYSTGTLNKTGGDGPVSAIPTSVKAETNGTGPLDALNSTKLMDVKVNSTSPSGSVRVAVPVASFVLAFAASWIRELLSRRKFYGGKRVGIVGVFLLCWEVNFENRLSGVEFRLALADTDVKLENVLKTYLCPMLLKLASSHDVVRKKVVQICNHICIRVKSNENIKLPINTLLEQFHNKDVENATKSFTLLFLDMAFFKLNEQEKKEILSRLIPGLSTYSVEHKKRIIHLIFHVLAIYGDVNEDFIGEFENDNSLKSVFSSNAYSEDFSFLAKVFKDLSLFSLSYFHSLSKKVLQTKVQEPFSNSLDNSGLSTDFDLSFKISVLKKTCPGLSFDSFKLLTPKEKDTFSNIELLNKIKIGVIWFLSTSYFSLDQKFTTLNIFKFDIDHNINCVASICLKKLPIVNIEDEKIVENIYDLLLGTSEGPETMHKGPVSSQIYVHFINLLSKSRVAIKNVENIPKLLGYGLQSDLQKLREATVTFIYWIATTLSDGALKSISIHILNLLLTYIQNNDNKSETLKERLFASLGLVAKRGMNNMEISILKFLFDSLKKETKLVRFSIEQSLSLIMPCFQDAQGRLLDELNALLFEIIVSNHINMHFSALRYCLTIFPFHESKARMLCLLCLRDNCKPEVIEEAKKGLDPYWFLAMNKTKDVKQTLNNIFSKNNMFSFPVFEDLIEVLENQKVNSEGDNFFSQRFELQAPGVKNYMVKFIRQTLIMNLLQFDKNIGKLVPFSRTWEEQLDIAINNNFKFRAAYKKGFDISWNNNSKFKKYLTIYFQYLANRFFEMPSEFAYNVLELLSFGPSDLTVMLTDKIGLFQTIVLSSKENNEYDVSRILGIVVSHFDVPIEKIKELKCLIVAFVIL</sequence>
<evidence type="ECO:0000313" key="2">
    <source>
        <dbReference type="Proteomes" id="UP000768646"/>
    </source>
</evidence>
<dbReference type="Proteomes" id="UP000768646">
    <property type="component" value="Unassembled WGS sequence"/>
</dbReference>
<keyword evidence="2" id="KW-1185">Reference proteome</keyword>
<reference evidence="1 2" key="1">
    <citation type="journal article" date="2021" name="Commun. Biol.">
        <title>Genomic insights into the host specific adaptation of the Pneumocystis genus.</title>
        <authorList>
            <person name="Cisse O.H."/>
            <person name="Ma L."/>
            <person name="Dekker J.P."/>
            <person name="Khil P.P."/>
            <person name="Youn J.-H."/>
            <person name="Brenchley J.M."/>
            <person name="Blair R."/>
            <person name="Pahar B."/>
            <person name="Chabe M."/>
            <person name="Van Rompay K.K.A."/>
            <person name="Keesler R."/>
            <person name="Sukura A."/>
            <person name="Hirsch V."/>
            <person name="Kutty G."/>
            <person name="Liu Y."/>
            <person name="Peng L."/>
            <person name="Chen J."/>
            <person name="Song J."/>
            <person name="Weissenbacher-Lang C."/>
            <person name="Xu J."/>
            <person name="Upham N.S."/>
            <person name="Stajich J.E."/>
            <person name="Cuomo C.A."/>
            <person name="Cushion M.T."/>
            <person name="Kovacs J.A."/>
        </authorList>
    </citation>
    <scope>NUCLEOTIDE SEQUENCE [LARGE SCALE GENOMIC DNA]</scope>
    <source>
        <strain evidence="1 2">RABM</strain>
    </source>
</reference>
<dbReference type="EMBL" id="JABTEG010000021">
    <property type="protein sequence ID" value="KAG4303820.1"/>
    <property type="molecule type" value="Genomic_DNA"/>
</dbReference>
<name>A0ACB7C9X7_9ASCO</name>
<accession>A0ACB7C9X7</accession>
<proteinExistence type="predicted"/>
<protein>
    <submittedName>
        <fullName evidence="1">Uncharacterized protein</fullName>
    </submittedName>
</protein>
<organism evidence="1 2">
    <name type="scientific">Pneumocystis oryctolagi</name>
    <dbReference type="NCBI Taxonomy" id="42067"/>
    <lineage>
        <taxon>Eukaryota</taxon>
        <taxon>Fungi</taxon>
        <taxon>Dikarya</taxon>
        <taxon>Ascomycota</taxon>
        <taxon>Taphrinomycotina</taxon>
        <taxon>Pneumocystomycetes</taxon>
        <taxon>Pneumocystaceae</taxon>
        <taxon>Pneumocystis</taxon>
    </lineage>
</organism>